<proteinExistence type="predicted"/>
<evidence type="ECO:0000313" key="6">
    <source>
        <dbReference type="Proteomes" id="UP000285883"/>
    </source>
</evidence>
<evidence type="ECO:0000313" key="2">
    <source>
        <dbReference type="EMBL" id="KAG2529141.1"/>
    </source>
</evidence>
<reference evidence="5 6" key="2">
    <citation type="submission" date="2018-07" db="EMBL/GenBank/DDBJ databases">
        <title>Genome sequencing of oomycete isolates from Chile give support for New Zealand origin for Phytophthora kernoviae and make available the first Nothophytophthora sp. genome.</title>
        <authorList>
            <person name="Studholme D.J."/>
            <person name="Sanfuentes E."/>
            <person name="Panda P."/>
            <person name="Hill R."/>
            <person name="Sambles C."/>
            <person name="Grant M."/>
            <person name="Williams N.M."/>
            <person name="Mcdougal R.L."/>
        </authorList>
    </citation>
    <scope>NUCLEOTIDE SEQUENCE [LARGE SCALE GENOMIC DNA]</scope>
    <source>
        <strain evidence="3">Chile2</strain>
        <strain evidence="4">Chile4</strain>
    </source>
</reference>
<evidence type="ECO:0000313" key="5">
    <source>
        <dbReference type="Proteomes" id="UP000285624"/>
    </source>
</evidence>
<comment type="caution">
    <text evidence="3">The sequence shown here is derived from an EMBL/GenBank/DDBJ whole genome shotgun (WGS) entry which is preliminary data.</text>
</comment>
<dbReference type="EMBL" id="JPWV03000039">
    <property type="protein sequence ID" value="KAG2528537.1"/>
    <property type="molecule type" value="Genomic_DNA"/>
</dbReference>
<evidence type="ECO:0000313" key="4">
    <source>
        <dbReference type="EMBL" id="RLN81600.1"/>
    </source>
</evidence>
<name>A0A3R7K2L0_9STRA</name>
<reference evidence="1" key="3">
    <citation type="submission" date="2020-06" db="EMBL/GenBank/DDBJ databases">
        <authorList>
            <person name="Studholme D.J."/>
        </authorList>
    </citation>
    <scope>NUCLEOTIDE SEQUENCE</scope>
    <source>
        <strain evidence="1">NZFS 2646</strain>
        <strain evidence="2">NZFS 3630</strain>
    </source>
</reference>
<dbReference type="EMBL" id="MBDN02000074">
    <property type="protein sequence ID" value="RLN81600.1"/>
    <property type="molecule type" value="Genomic_DNA"/>
</dbReference>
<gene>
    <name evidence="3" type="ORF">BBI17_003656</name>
    <name evidence="4" type="ORF">BBO99_00003566</name>
    <name evidence="1" type="ORF">JM16_002736</name>
    <name evidence="2" type="ORF">JM18_002910</name>
</gene>
<sequence>MAHRTSINGREPKRIRCMAGQKTYCTNQRPEMITSGGVPFRMRKPGNGIDLRQFVKDYTNERIERNLDPVYRYVHHLARL</sequence>
<dbReference type="Proteomes" id="UP000285883">
    <property type="component" value="Unassembled WGS sequence"/>
</dbReference>
<dbReference type="EMBL" id="MAYM02001959">
    <property type="protein sequence ID" value="RLN06468.1"/>
    <property type="molecule type" value="Genomic_DNA"/>
</dbReference>
<dbReference type="EMBL" id="JPWU03000050">
    <property type="protein sequence ID" value="KAG2529141.1"/>
    <property type="molecule type" value="Genomic_DNA"/>
</dbReference>
<keyword evidence="5" id="KW-1185">Reference proteome</keyword>
<evidence type="ECO:0000313" key="3">
    <source>
        <dbReference type="EMBL" id="RLN06468.1"/>
    </source>
</evidence>
<dbReference type="AlphaFoldDB" id="A0A3R7K2L0"/>
<dbReference type="Proteomes" id="UP000785171">
    <property type="component" value="Unassembled WGS sequence"/>
</dbReference>
<accession>A0A3R7K2L0</accession>
<dbReference type="Proteomes" id="UP000792063">
    <property type="component" value="Unassembled WGS sequence"/>
</dbReference>
<protein>
    <submittedName>
        <fullName evidence="3">Uncharacterized protein</fullName>
    </submittedName>
</protein>
<organism evidence="3 6">
    <name type="scientific">Phytophthora kernoviae</name>
    <dbReference type="NCBI Taxonomy" id="325452"/>
    <lineage>
        <taxon>Eukaryota</taxon>
        <taxon>Sar</taxon>
        <taxon>Stramenopiles</taxon>
        <taxon>Oomycota</taxon>
        <taxon>Peronosporomycetes</taxon>
        <taxon>Peronosporales</taxon>
        <taxon>Peronosporaceae</taxon>
        <taxon>Phytophthora</taxon>
    </lineage>
</organism>
<reference evidence="1" key="1">
    <citation type="journal article" date="2015" name="Genom Data">
        <title>Genome sequences of six Phytophthora species associated with forests in New Zealand.</title>
        <authorList>
            <person name="Studholme D.J."/>
            <person name="McDougal R.L."/>
            <person name="Sambles C."/>
            <person name="Hansen E."/>
            <person name="Hardy G."/>
            <person name="Grant M."/>
            <person name="Ganley R.J."/>
            <person name="Williams N.M."/>
        </authorList>
    </citation>
    <scope>NUCLEOTIDE SEQUENCE</scope>
    <source>
        <strain evidence="1">NZFS 2646</strain>
        <strain evidence="2">NZFS 3630</strain>
    </source>
</reference>
<dbReference type="Proteomes" id="UP000285624">
    <property type="component" value="Unassembled WGS sequence"/>
</dbReference>
<evidence type="ECO:0000313" key="1">
    <source>
        <dbReference type="EMBL" id="KAG2528537.1"/>
    </source>
</evidence>